<comment type="caution">
    <text evidence="1">The sequence shown here is derived from an EMBL/GenBank/DDBJ whole genome shotgun (WGS) entry which is preliminary data.</text>
</comment>
<reference evidence="1" key="1">
    <citation type="submission" date="2022-07" db="EMBL/GenBank/DDBJ databases">
        <title>Phylogenomic reconstructions and comparative analyses of Kickxellomycotina fungi.</title>
        <authorList>
            <person name="Reynolds N.K."/>
            <person name="Stajich J.E."/>
            <person name="Barry K."/>
            <person name="Grigoriev I.V."/>
            <person name="Crous P."/>
            <person name="Smith M.E."/>
        </authorList>
    </citation>
    <scope>NUCLEOTIDE SEQUENCE</scope>
    <source>
        <strain evidence="1">RSA 567</strain>
    </source>
</reference>
<keyword evidence="2" id="KW-1185">Reference proteome</keyword>
<dbReference type="OrthoDB" id="10376710at2759"/>
<accession>A0A9W8B5D2</accession>
<gene>
    <name evidence="1" type="ORF">H4R34_001827</name>
</gene>
<dbReference type="AlphaFoldDB" id="A0A9W8B5D2"/>
<name>A0A9W8B5D2_9FUNG</name>
<organism evidence="1 2">
    <name type="scientific">Dimargaris verticillata</name>
    <dbReference type="NCBI Taxonomy" id="2761393"/>
    <lineage>
        <taxon>Eukaryota</taxon>
        <taxon>Fungi</taxon>
        <taxon>Fungi incertae sedis</taxon>
        <taxon>Zoopagomycota</taxon>
        <taxon>Kickxellomycotina</taxon>
        <taxon>Dimargaritomycetes</taxon>
        <taxon>Dimargaritales</taxon>
        <taxon>Dimargaritaceae</taxon>
        <taxon>Dimargaris</taxon>
    </lineage>
</organism>
<dbReference type="EMBL" id="JANBQB010000101">
    <property type="protein sequence ID" value="KAJ1982097.1"/>
    <property type="molecule type" value="Genomic_DNA"/>
</dbReference>
<proteinExistence type="predicted"/>
<evidence type="ECO:0000313" key="2">
    <source>
        <dbReference type="Proteomes" id="UP001151582"/>
    </source>
</evidence>
<dbReference type="Proteomes" id="UP001151582">
    <property type="component" value="Unassembled WGS sequence"/>
</dbReference>
<evidence type="ECO:0000313" key="1">
    <source>
        <dbReference type="EMBL" id="KAJ1982097.1"/>
    </source>
</evidence>
<sequence length="310" mass="34332">MVNASPFTVDRPPPGGVETNYSPLANLEAFRRFATTLPPKNPPICGANVACTIQLALIQSSDATASAEKQLAHLLTFVKHEFLGYTAVIRQGTRATQYLDYRTLVQQPEHHPLLSVTHSKPKSLIAELYLKRLFGLVRQFNVGKTRRVDIANDQFDRVVSRDNSASVVNRTLRSGVVHAFAYIALPRYLIYGAIKDQQVDLIDRLLTVVYGVLPVRSLIIIETLLLVAQAQPNGFQKLLVTWRPAVNNNLVLSCATALGFDQGHQALTTLWQVEAPKFPTVAMGCHFFHRSAEFAQVITPSQPLLIPVSN</sequence>
<protein>
    <submittedName>
        <fullName evidence="1">Uncharacterized protein</fullName>
    </submittedName>
</protein>